<dbReference type="EMBL" id="MU863979">
    <property type="protein sequence ID" value="KAK4196679.1"/>
    <property type="molecule type" value="Genomic_DNA"/>
</dbReference>
<dbReference type="PANTHER" id="PTHR11654">
    <property type="entry name" value="OLIGOPEPTIDE TRANSPORTER-RELATED"/>
    <property type="match status" value="1"/>
</dbReference>
<keyword evidence="5 7" id="KW-0472">Membrane</keyword>
<organism evidence="8 9">
    <name type="scientific">Triangularia verruculosa</name>
    <dbReference type="NCBI Taxonomy" id="2587418"/>
    <lineage>
        <taxon>Eukaryota</taxon>
        <taxon>Fungi</taxon>
        <taxon>Dikarya</taxon>
        <taxon>Ascomycota</taxon>
        <taxon>Pezizomycotina</taxon>
        <taxon>Sordariomycetes</taxon>
        <taxon>Sordariomycetidae</taxon>
        <taxon>Sordariales</taxon>
        <taxon>Podosporaceae</taxon>
        <taxon>Triangularia</taxon>
    </lineage>
</organism>
<feature type="region of interest" description="Disordered" evidence="6">
    <location>
        <begin position="1"/>
        <end position="32"/>
    </location>
</feature>
<feature type="transmembrane region" description="Helical" evidence="7">
    <location>
        <begin position="230"/>
        <end position="254"/>
    </location>
</feature>
<evidence type="ECO:0000256" key="4">
    <source>
        <dbReference type="ARBA" id="ARBA00022989"/>
    </source>
</evidence>
<feature type="transmembrane region" description="Helical" evidence="7">
    <location>
        <begin position="336"/>
        <end position="357"/>
    </location>
</feature>
<feature type="transmembrane region" description="Helical" evidence="7">
    <location>
        <begin position="499"/>
        <end position="518"/>
    </location>
</feature>
<dbReference type="Proteomes" id="UP001303160">
    <property type="component" value="Unassembled WGS sequence"/>
</dbReference>
<evidence type="ECO:0000313" key="9">
    <source>
        <dbReference type="Proteomes" id="UP001303160"/>
    </source>
</evidence>
<dbReference type="SUPFAM" id="SSF103473">
    <property type="entry name" value="MFS general substrate transporter"/>
    <property type="match status" value="1"/>
</dbReference>
<reference evidence="8" key="2">
    <citation type="submission" date="2023-05" db="EMBL/GenBank/DDBJ databases">
        <authorList>
            <consortium name="Lawrence Berkeley National Laboratory"/>
            <person name="Steindorff A."/>
            <person name="Hensen N."/>
            <person name="Bonometti L."/>
            <person name="Westerberg I."/>
            <person name="Brannstrom I.O."/>
            <person name="Guillou S."/>
            <person name="Cros-Aarteil S."/>
            <person name="Calhoun S."/>
            <person name="Haridas S."/>
            <person name="Kuo A."/>
            <person name="Mondo S."/>
            <person name="Pangilinan J."/>
            <person name="Riley R."/>
            <person name="Labutti K."/>
            <person name="Andreopoulos B."/>
            <person name="Lipzen A."/>
            <person name="Chen C."/>
            <person name="Yanf M."/>
            <person name="Daum C."/>
            <person name="Ng V."/>
            <person name="Clum A."/>
            <person name="Ohm R."/>
            <person name="Martin F."/>
            <person name="Silar P."/>
            <person name="Natvig D."/>
            <person name="Lalanne C."/>
            <person name="Gautier V."/>
            <person name="Ament-Velasquez S.L."/>
            <person name="Kruys A."/>
            <person name="Hutchinson M.I."/>
            <person name="Powell A.J."/>
            <person name="Barry K."/>
            <person name="Miller A.N."/>
            <person name="Grigoriev I.V."/>
            <person name="Debuchy R."/>
            <person name="Gladieux P."/>
            <person name="Thoren M.H."/>
            <person name="Johannesson H."/>
        </authorList>
    </citation>
    <scope>NUCLEOTIDE SEQUENCE</scope>
    <source>
        <strain evidence="8">CBS 315.58</strain>
    </source>
</reference>
<dbReference type="GO" id="GO:0016020">
    <property type="term" value="C:membrane"/>
    <property type="evidence" value="ECO:0007669"/>
    <property type="project" value="UniProtKB-SubCell"/>
</dbReference>
<evidence type="ECO:0000256" key="1">
    <source>
        <dbReference type="ARBA" id="ARBA00004141"/>
    </source>
</evidence>
<feature type="region of interest" description="Disordered" evidence="6">
    <location>
        <begin position="284"/>
        <end position="316"/>
    </location>
</feature>
<dbReference type="Gene3D" id="1.20.1250.20">
    <property type="entry name" value="MFS general substrate transporter like domains"/>
    <property type="match status" value="1"/>
</dbReference>
<evidence type="ECO:0000256" key="7">
    <source>
        <dbReference type="SAM" id="Phobius"/>
    </source>
</evidence>
<dbReference type="AlphaFoldDB" id="A0AAN6XA31"/>
<comment type="similarity">
    <text evidence="2">Belongs to the major facilitator superfamily. Proton-dependent oligopeptide transporter (POT/PTR) (TC 2.A.17) family.</text>
</comment>
<keyword evidence="4 7" id="KW-1133">Transmembrane helix</keyword>
<dbReference type="GO" id="GO:0022857">
    <property type="term" value="F:transmembrane transporter activity"/>
    <property type="evidence" value="ECO:0007669"/>
    <property type="project" value="InterPro"/>
</dbReference>
<dbReference type="InterPro" id="IPR036259">
    <property type="entry name" value="MFS_trans_sf"/>
</dbReference>
<feature type="transmembrane region" description="Helical" evidence="7">
    <location>
        <begin position="205"/>
        <end position="224"/>
    </location>
</feature>
<keyword evidence="3 7" id="KW-0812">Transmembrane</keyword>
<evidence type="ECO:0000256" key="2">
    <source>
        <dbReference type="ARBA" id="ARBA00005982"/>
    </source>
</evidence>
<accession>A0AAN6XA31</accession>
<feature type="compositionally biased region" description="Low complexity" evidence="6">
    <location>
        <begin position="301"/>
        <end position="315"/>
    </location>
</feature>
<feature type="transmembrane region" description="Helical" evidence="7">
    <location>
        <begin position="377"/>
        <end position="393"/>
    </location>
</feature>
<feature type="transmembrane region" description="Helical" evidence="7">
    <location>
        <begin position="524"/>
        <end position="548"/>
    </location>
</feature>
<feature type="transmembrane region" description="Helical" evidence="7">
    <location>
        <begin position="145"/>
        <end position="165"/>
    </location>
</feature>
<proteinExistence type="inferred from homology"/>
<evidence type="ECO:0000256" key="6">
    <source>
        <dbReference type="SAM" id="MobiDB-lite"/>
    </source>
</evidence>
<protein>
    <submittedName>
        <fullName evidence="8">Oligopeptide transporter</fullName>
    </submittedName>
</protein>
<comment type="caution">
    <text evidence="8">The sequence shown here is derived from an EMBL/GenBank/DDBJ whole genome shotgun (WGS) entry which is preliminary data.</text>
</comment>
<feature type="transmembrane region" description="Helical" evidence="7">
    <location>
        <begin position="87"/>
        <end position="109"/>
    </location>
</feature>
<sequence>MSDEKKQLDSPPVESVDPNDHEREQQQDQDLPEVRGQVPRKVWLVQGLYFLERAAFYGLSQPLQNYLQLSKDDPHRPGALGLGQSRAVMIVYIWFIYSYLTPLAGGLIADCWLGRRKTIQVGFFIYVLGLAIVTATAFTERLHGVGGLPGFIVGMFLVGAGTGTVKPNITVFLIDQFPDTGEEPKTVTLKDGKLAKVSRELTIRFIWNVNYWMINVGGLCGIITTNIERYAHVAGFGFAFMVCLILVMASTLIFNITYKKFEIIPPSGNAVADTIAALRRRRLQKKASRDTTPAAAQETKAVSAGSSDASSQSAAEDGTITTQAAKDLSVLRDAKTALRACLVFLPFPALMLSINLMDSTLIAQAGTMQTNGLPNDIMYNLNPISVMVFLPLFQSWIYPSLSKRKVNFSPEHRIGVGMFCATLAIAYTTGIQHLVYSTGPCFSHPLACLAGKNVPNDVSVGYQTPTYVFLAWGEILAIVSGTELAYSRAPASMKSIVQALFHFFSAMGSVFGVAVSFACHDPNMVIVYGAITAFLLLCTVGFEASYFVRRKKTGSGTV</sequence>
<keyword evidence="9" id="KW-1185">Reference proteome</keyword>
<feature type="transmembrane region" description="Helical" evidence="7">
    <location>
        <begin position="121"/>
        <end position="139"/>
    </location>
</feature>
<evidence type="ECO:0000313" key="8">
    <source>
        <dbReference type="EMBL" id="KAK4196679.1"/>
    </source>
</evidence>
<comment type="subcellular location">
    <subcellularLocation>
        <location evidence="1">Membrane</location>
        <topology evidence="1">Multi-pass membrane protein</topology>
    </subcellularLocation>
</comment>
<dbReference type="InterPro" id="IPR000109">
    <property type="entry name" value="POT_fam"/>
</dbReference>
<reference evidence="8" key="1">
    <citation type="journal article" date="2023" name="Mol. Phylogenet. Evol.">
        <title>Genome-scale phylogeny and comparative genomics of the fungal order Sordariales.</title>
        <authorList>
            <person name="Hensen N."/>
            <person name="Bonometti L."/>
            <person name="Westerberg I."/>
            <person name="Brannstrom I.O."/>
            <person name="Guillou S."/>
            <person name="Cros-Aarteil S."/>
            <person name="Calhoun S."/>
            <person name="Haridas S."/>
            <person name="Kuo A."/>
            <person name="Mondo S."/>
            <person name="Pangilinan J."/>
            <person name="Riley R."/>
            <person name="LaButti K."/>
            <person name="Andreopoulos B."/>
            <person name="Lipzen A."/>
            <person name="Chen C."/>
            <person name="Yan M."/>
            <person name="Daum C."/>
            <person name="Ng V."/>
            <person name="Clum A."/>
            <person name="Steindorff A."/>
            <person name="Ohm R.A."/>
            <person name="Martin F."/>
            <person name="Silar P."/>
            <person name="Natvig D.O."/>
            <person name="Lalanne C."/>
            <person name="Gautier V."/>
            <person name="Ament-Velasquez S.L."/>
            <person name="Kruys A."/>
            <person name="Hutchinson M.I."/>
            <person name="Powell A.J."/>
            <person name="Barry K."/>
            <person name="Miller A.N."/>
            <person name="Grigoriev I.V."/>
            <person name="Debuchy R."/>
            <person name="Gladieux P."/>
            <person name="Hiltunen Thoren M."/>
            <person name="Johannesson H."/>
        </authorList>
    </citation>
    <scope>NUCLEOTIDE SEQUENCE</scope>
    <source>
        <strain evidence="8">CBS 315.58</strain>
    </source>
</reference>
<gene>
    <name evidence="8" type="ORF">QBC40DRAFT_286893</name>
</gene>
<evidence type="ECO:0000256" key="3">
    <source>
        <dbReference type="ARBA" id="ARBA00022692"/>
    </source>
</evidence>
<name>A0AAN6XA31_9PEZI</name>
<feature type="transmembrane region" description="Helical" evidence="7">
    <location>
        <begin position="414"/>
        <end position="436"/>
    </location>
</feature>
<dbReference type="Pfam" id="PF00854">
    <property type="entry name" value="PTR2"/>
    <property type="match status" value="1"/>
</dbReference>
<evidence type="ECO:0000256" key="5">
    <source>
        <dbReference type="ARBA" id="ARBA00023136"/>
    </source>
</evidence>